<name>A0ABW1YA27_9DEIO</name>
<dbReference type="Proteomes" id="UP001596297">
    <property type="component" value="Unassembled WGS sequence"/>
</dbReference>
<proteinExistence type="predicted"/>
<reference evidence="2" key="1">
    <citation type="journal article" date="2019" name="Int. J. Syst. Evol. Microbiol.">
        <title>The Global Catalogue of Microorganisms (GCM) 10K type strain sequencing project: providing services to taxonomists for standard genome sequencing and annotation.</title>
        <authorList>
            <consortium name="The Broad Institute Genomics Platform"/>
            <consortium name="The Broad Institute Genome Sequencing Center for Infectious Disease"/>
            <person name="Wu L."/>
            <person name="Ma J."/>
        </authorList>
    </citation>
    <scope>NUCLEOTIDE SEQUENCE [LARGE SCALE GENOMIC DNA]</scope>
    <source>
        <strain evidence="2">CGMCC 1.15772</strain>
    </source>
</reference>
<keyword evidence="2" id="KW-1185">Reference proteome</keyword>
<protein>
    <submittedName>
        <fullName evidence="1">Uncharacterized protein</fullName>
    </submittedName>
</protein>
<gene>
    <name evidence="1" type="ORF">ACFP81_02720</name>
</gene>
<sequence>MHGEAVATLEATLPQPGAFTAAAHPPTLTLPRSLAGWAHLPYALTLRGKDALSPITSVHHEFRSQFGDRGGLALLQALAQGQSPADYALRAELALTELEPLLRQLRDQGYIREGS</sequence>
<organism evidence="1 2">
    <name type="scientific">Deinococcus lacus</name>
    <dbReference type="NCBI Taxonomy" id="392561"/>
    <lineage>
        <taxon>Bacteria</taxon>
        <taxon>Thermotogati</taxon>
        <taxon>Deinococcota</taxon>
        <taxon>Deinococci</taxon>
        <taxon>Deinococcales</taxon>
        <taxon>Deinococcaceae</taxon>
        <taxon>Deinococcus</taxon>
    </lineage>
</organism>
<dbReference type="RefSeq" id="WP_380082058.1">
    <property type="nucleotide sequence ID" value="NZ_JBHSWD010000001.1"/>
</dbReference>
<evidence type="ECO:0000313" key="1">
    <source>
        <dbReference type="EMBL" id="MFC6591052.1"/>
    </source>
</evidence>
<evidence type="ECO:0000313" key="2">
    <source>
        <dbReference type="Proteomes" id="UP001596297"/>
    </source>
</evidence>
<comment type="caution">
    <text evidence="1">The sequence shown here is derived from an EMBL/GenBank/DDBJ whole genome shotgun (WGS) entry which is preliminary data.</text>
</comment>
<accession>A0ABW1YA27</accession>
<dbReference type="EMBL" id="JBHSWD010000001">
    <property type="protein sequence ID" value="MFC6591052.1"/>
    <property type="molecule type" value="Genomic_DNA"/>
</dbReference>